<gene>
    <name evidence="2" type="ORF">PAPYR_12464</name>
</gene>
<feature type="region of interest" description="Disordered" evidence="1">
    <location>
        <begin position="374"/>
        <end position="394"/>
    </location>
</feature>
<feature type="compositionally biased region" description="Basic and acidic residues" evidence="1">
    <location>
        <begin position="445"/>
        <end position="476"/>
    </location>
</feature>
<comment type="caution">
    <text evidence="2">The sequence shown here is derived from an EMBL/GenBank/DDBJ whole genome shotgun (WGS) entry which is preliminary data.</text>
</comment>
<keyword evidence="3" id="KW-1185">Reference proteome</keyword>
<evidence type="ECO:0000313" key="2">
    <source>
        <dbReference type="EMBL" id="KAJ4453151.1"/>
    </source>
</evidence>
<feature type="region of interest" description="Disordered" evidence="1">
    <location>
        <begin position="441"/>
        <end position="481"/>
    </location>
</feature>
<accession>A0ABQ8U5P0</accession>
<proteinExistence type="predicted"/>
<name>A0ABQ8U5P0_9EUKA</name>
<sequence>MRAHLGGLPLEAKEEEVRQWLREANPSAQFWVKPARQPGAWRVSVTCSVGQPHIPEIFRGKRIVQIAPGEDRPLRADHRLAFIRAAGVEWPQQMQEYLKNHHIVVEVSDIWRSEVAWSSGRWDGTFCVMATPEQREAIDALKRESRATTSSCKGHPLHEMSHHTASISLDSNFSENGLIIGGHFHPPVYLGTRLARGDMGLGTRAAVPKRGNSLYQFRPTGSNRMKEKEGGVGVKLEKVVQRQEVICVWCFWMQTVVEENWVGVVCLADVSLSPGWTECFASEVGPRLILRISDIWPLRCLSDRLVRWKILLWDVADAARSLGERMWPLILVGLVKGIIQFQYWTEQMGAPMPASAQNLRRNGQLWTMTGGDARAGQGVNGQTRTPLTPAAVPAGAGEEGAAVLRRRDALGIVTPGVARERVEDNLAKMWQANLTEWYEENPEGDNLKKEENPAVGDNLKKEENPAVGDNLKKEENPAVGDNLKGQRWATSAGWGMDMMEENPKKGDNLKKEENPGDGGPCRGWECVTGWRHRGHTTLAQVAGAGFLFAYDSFEFRQCSWDREVWKGRLARISWMRVIMYAWGTWKV</sequence>
<reference evidence="2" key="1">
    <citation type="journal article" date="2022" name="bioRxiv">
        <title>Genomics of Preaxostyla Flagellates Illuminates Evolutionary Transitions and the Path Towards Mitochondrial Loss.</title>
        <authorList>
            <person name="Novak L.V.F."/>
            <person name="Treitli S.C."/>
            <person name="Pyrih J."/>
            <person name="Halakuc P."/>
            <person name="Pipaliya S.V."/>
            <person name="Vacek V."/>
            <person name="Brzon O."/>
            <person name="Soukal P."/>
            <person name="Eme L."/>
            <person name="Dacks J.B."/>
            <person name="Karnkowska A."/>
            <person name="Elias M."/>
            <person name="Hampl V."/>
        </authorList>
    </citation>
    <scope>NUCLEOTIDE SEQUENCE</scope>
    <source>
        <strain evidence="2">RCP-MX</strain>
    </source>
</reference>
<protein>
    <submittedName>
        <fullName evidence="2">Uncharacterized protein</fullName>
    </submittedName>
</protein>
<organism evidence="2 3">
    <name type="scientific">Paratrimastix pyriformis</name>
    <dbReference type="NCBI Taxonomy" id="342808"/>
    <lineage>
        <taxon>Eukaryota</taxon>
        <taxon>Metamonada</taxon>
        <taxon>Preaxostyla</taxon>
        <taxon>Paratrimastigidae</taxon>
        <taxon>Paratrimastix</taxon>
    </lineage>
</organism>
<dbReference type="Proteomes" id="UP001141327">
    <property type="component" value="Unassembled WGS sequence"/>
</dbReference>
<evidence type="ECO:0000256" key="1">
    <source>
        <dbReference type="SAM" id="MobiDB-lite"/>
    </source>
</evidence>
<dbReference type="EMBL" id="JAPMOS010000307">
    <property type="protein sequence ID" value="KAJ4453151.1"/>
    <property type="molecule type" value="Genomic_DNA"/>
</dbReference>
<evidence type="ECO:0000313" key="3">
    <source>
        <dbReference type="Proteomes" id="UP001141327"/>
    </source>
</evidence>